<feature type="transmembrane region" description="Helical" evidence="6">
    <location>
        <begin position="54"/>
        <end position="77"/>
    </location>
</feature>
<name>A0ABM4BHT8_HYDVU</name>
<accession>A0ABM4BHT8</accession>
<dbReference type="InterPro" id="IPR007237">
    <property type="entry name" value="CD20-like"/>
</dbReference>
<dbReference type="PANTHER" id="PTHR23320:SF130">
    <property type="entry name" value="TRANSMEMBRANE PROTEIN 212"/>
    <property type="match status" value="1"/>
</dbReference>
<dbReference type="Pfam" id="PF04103">
    <property type="entry name" value="CD20"/>
    <property type="match status" value="1"/>
</dbReference>
<comment type="subcellular location">
    <subcellularLocation>
        <location evidence="1">Membrane</location>
        <topology evidence="1">Multi-pass membrane protein</topology>
    </subcellularLocation>
</comment>
<comment type="similarity">
    <text evidence="2">Belongs to the MS4A family.</text>
</comment>
<keyword evidence="5 6" id="KW-0472">Membrane</keyword>
<keyword evidence="4 6" id="KW-1133">Transmembrane helix</keyword>
<feature type="transmembrane region" description="Helical" evidence="6">
    <location>
        <begin position="155"/>
        <end position="176"/>
    </location>
</feature>
<keyword evidence="7" id="KW-1185">Reference proteome</keyword>
<keyword evidence="3 6" id="KW-0812">Transmembrane</keyword>
<dbReference type="RefSeq" id="XP_065648556.1">
    <property type="nucleotide sequence ID" value="XM_065792484.1"/>
</dbReference>
<evidence type="ECO:0000313" key="8">
    <source>
        <dbReference type="RefSeq" id="XP_065648556.1"/>
    </source>
</evidence>
<proteinExistence type="inferred from homology"/>
<evidence type="ECO:0000313" key="7">
    <source>
        <dbReference type="Proteomes" id="UP001652625"/>
    </source>
</evidence>
<protein>
    <submittedName>
        <fullName evidence="8">Uncharacterized protein LOC100205766 isoform X2</fullName>
    </submittedName>
</protein>
<evidence type="ECO:0000256" key="3">
    <source>
        <dbReference type="ARBA" id="ARBA00022692"/>
    </source>
</evidence>
<dbReference type="PANTHER" id="PTHR23320">
    <property type="entry name" value="MEMBRANE-SPANNING 4-DOMAINS SUBFAMILY A MS4A -RELATED"/>
    <property type="match status" value="1"/>
</dbReference>
<feature type="transmembrane region" description="Helical" evidence="6">
    <location>
        <begin position="7"/>
        <end position="34"/>
    </location>
</feature>
<reference evidence="8" key="1">
    <citation type="submission" date="2025-08" db="UniProtKB">
        <authorList>
            <consortium name="RefSeq"/>
        </authorList>
    </citation>
    <scope>IDENTIFICATION</scope>
</reference>
<dbReference type="Proteomes" id="UP001652625">
    <property type="component" value="Chromosome 03"/>
</dbReference>
<gene>
    <name evidence="8" type="primary">LOC100205766</name>
</gene>
<evidence type="ECO:0000256" key="2">
    <source>
        <dbReference type="ARBA" id="ARBA00009565"/>
    </source>
</evidence>
<evidence type="ECO:0000256" key="4">
    <source>
        <dbReference type="ARBA" id="ARBA00022989"/>
    </source>
</evidence>
<organism evidence="7 8">
    <name type="scientific">Hydra vulgaris</name>
    <name type="common">Hydra</name>
    <name type="synonym">Hydra attenuata</name>
    <dbReference type="NCBI Taxonomy" id="6087"/>
    <lineage>
        <taxon>Eukaryota</taxon>
        <taxon>Metazoa</taxon>
        <taxon>Cnidaria</taxon>
        <taxon>Hydrozoa</taxon>
        <taxon>Hydroidolina</taxon>
        <taxon>Anthoathecata</taxon>
        <taxon>Aplanulata</taxon>
        <taxon>Hydridae</taxon>
        <taxon>Hydra</taxon>
    </lineage>
</organism>
<dbReference type="GeneID" id="100205766"/>
<evidence type="ECO:0000256" key="1">
    <source>
        <dbReference type="ARBA" id="ARBA00004141"/>
    </source>
</evidence>
<feature type="transmembrane region" description="Helical" evidence="6">
    <location>
        <begin position="89"/>
        <end position="116"/>
    </location>
</feature>
<evidence type="ECO:0000256" key="6">
    <source>
        <dbReference type="SAM" id="Phobius"/>
    </source>
</evidence>
<evidence type="ECO:0000256" key="5">
    <source>
        <dbReference type="ARBA" id="ARBA00023136"/>
    </source>
</evidence>
<sequence length="255" mass="27594">MGQIQKGFALTIAICGILSLLFGFVSTVCGWIFASKIPDNFQFQSFESYGTTSYSFGVYWWGGLALLVPGILGIVVACTRNVCAMVAFLIFNIIGMLAAIACVVVVILILVIWMALGIDDNSCRSVLETCTCFVDDKRSFTMNASCETLSSIQPLLLTITIGVALSGFVAFIASYVSCCSLCNTEQVYPGMVVVRQPPNMVVMANTQFNQVPQAPYYNQQIPYGGLPPVYSSVPVTSYDHYPTTDKAVLIDNGVV</sequence>
<dbReference type="InterPro" id="IPR030417">
    <property type="entry name" value="MS4A"/>
</dbReference>